<name>A0ABQ2D356_9DEIO</name>
<gene>
    <name evidence="1" type="ORF">GCM10008938_31990</name>
</gene>
<reference evidence="2" key="1">
    <citation type="journal article" date="2019" name="Int. J. Syst. Evol. Microbiol.">
        <title>The Global Catalogue of Microorganisms (GCM) 10K type strain sequencing project: providing services to taxonomists for standard genome sequencing and annotation.</title>
        <authorList>
            <consortium name="The Broad Institute Genomics Platform"/>
            <consortium name="The Broad Institute Genome Sequencing Center for Infectious Disease"/>
            <person name="Wu L."/>
            <person name="Ma J."/>
        </authorList>
    </citation>
    <scope>NUCLEOTIDE SEQUENCE [LARGE SCALE GENOMIC DNA]</scope>
    <source>
        <strain evidence="2">JCM 14370</strain>
    </source>
</reference>
<dbReference type="Proteomes" id="UP000632222">
    <property type="component" value="Unassembled WGS sequence"/>
</dbReference>
<organism evidence="1 2">
    <name type="scientific">Deinococcus roseus</name>
    <dbReference type="NCBI Taxonomy" id="392414"/>
    <lineage>
        <taxon>Bacteria</taxon>
        <taxon>Thermotogati</taxon>
        <taxon>Deinococcota</taxon>
        <taxon>Deinococci</taxon>
        <taxon>Deinococcales</taxon>
        <taxon>Deinococcaceae</taxon>
        <taxon>Deinococcus</taxon>
    </lineage>
</organism>
<protein>
    <submittedName>
        <fullName evidence="1">Uncharacterized protein</fullName>
    </submittedName>
</protein>
<accession>A0ABQ2D356</accession>
<comment type="caution">
    <text evidence="1">The sequence shown here is derived from an EMBL/GenBank/DDBJ whole genome shotgun (WGS) entry which is preliminary data.</text>
</comment>
<keyword evidence="2" id="KW-1185">Reference proteome</keyword>
<proteinExistence type="predicted"/>
<evidence type="ECO:0000313" key="2">
    <source>
        <dbReference type="Proteomes" id="UP000632222"/>
    </source>
</evidence>
<dbReference type="EMBL" id="BMOD01000013">
    <property type="protein sequence ID" value="GGJ43315.1"/>
    <property type="molecule type" value="Genomic_DNA"/>
</dbReference>
<evidence type="ECO:0000313" key="1">
    <source>
        <dbReference type="EMBL" id="GGJ43315.1"/>
    </source>
</evidence>
<sequence length="65" mass="7508">MWAQGQGWGWRRAFGSRWEGSFWKSYVVMMLSFWRAAVKGNALQERKNGVSDCADRPHAENPFDG</sequence>